<feature type="domain" description="CN hydrolase" evidence="2">
    <location>
        <begin position="33"/>
        <end position="274"/>
    </location>
</feature>
<accession>A0A1W2E6J9</accession>
<keyword evidence="3" id="KW-0378">Hydrolase</keyword>
<dbReference type="Pfam" id="PF00795">
    <property type="entry name" value="CN_hydrolase"/>
    <property type="match status" value="1"/>
</dbReference>
<sequence length="298" mass="33335">MKPWIFVSLVFVFTLSLFGCYSPKVHAFEMERFRIALVQMDATRGKENNLKKIEHFATRASRNKAQIICFPELSITGYERTHSLALAEAVPGKSSGTVSKLSQRLGIIILAGLIEKVRDELYITHMVAFTDGRVEIYRKTHPGSNERVVFSQGNALPVFHAEDTRGNGVTFAIGICYDMHFPEIAAVYSLKGAQILFAPHASPLGGERRIAVWNRYLGARAYDNTLYVAACNHLGRNGTKTYGSGMGIWDPGTAQLLTSFVDGEDGILFYDLNLAALAKKRGKKSKRFFLKDRREELY</sequence>
<dbReference type="PROSITE" id="PS51257">
    <property type="entry name" value="PROKAR_LIPOPROTEIN"/>
    <property type="match status" value="1"/>
</dbReference>
<dbReference type="PANTHER" id="PTHR23088:SF27">
    <property type="entry name" value="DEAMINATED GLUTATHIONE AMIDASE"/>
    <property type="match status" value="1"/>
</dbReference>
<dbReference type="Gene3D" id="3.60.110.10">
    <property type="entry name" value="Carbon-nitrogen hydrolase"/>
    <property type="match status" value="1"/>
</dbReference>
<evidence type="ECO:0000259" key="2">
    <source>
        <dbReference type="PROSITE" id="PS50263"/>
    </source>
</evidence>
<dbReference type="OrthoDB" id="9795543at2"/>
<comment type="similarity">
    <text evidence="1">Belongs to the carbon-nitrogen hydrolase superfamily. NIT1/NIT2 family.</text>
</comment>
<evidence type="ECO:0000256" key="1">
    <source>
        <dbReference type="ARBA" id="ARBA00010613"/>
    </source>
</evidence>
<reference evidence="3 4" key="1">
    <citation type="submission" date="2017-04" db="EMBL/GenBank/DDBJ databases">
        <authorList>
            <person name="Afonso C.L."/>
            <person name="Miller P.J."/>
            <person name="Scott M.A."/>
            <person name="Spackman E."/>
            <person name="Goraichik I."/>
            <person name="Dimitrov K.M."/>
            <person name="Suarez D.L."/>
            <person name="Swayne D.E."/>
        </authorList>
    </citation>
    <scope>NUCLEOTIDE SEQUENCE [LARGE SCALE GENOMIC DNA]</scope>
    <source>
        <strain evidence="3 4">DSM 3385</strain>
    </source>
</reference>
<gene>
    <name evidence="3" type="ORF">SAMN02746065_12535</name>
</gene>
<dbReference type="EMBL" id="FWXY01000025">
    <property type="protein sequence ID" value="SMD05265.1"/>
    <property type="molecule type" value="Genomic_DNA"/>
</dbReference>
<dbReference type="AlphaFoldDB" id="A0A1W2E6J9"/>
<dbReference type="STRING" id="1121400.SAMN02746065_12535"/>
<dbReference type="RefSeq" id="WP_084071319.1">
    <property type="nucleotide sequence ID" value="NZ_FWXY01000025.1"/>
</dbReference>
<dbReference type="PANTHER" id="PTHR23088">
    <property type="entry name" value="NITRILASE-RELATED"/>
    <property type="match status" value="1"/>
</dbReference>
<dbReference type="GO" id="GO:0016787">
    <property type="term" value="F:hydrolase activity"/>
    <property type="evidence" value="ECO:0007669"/>
    <property type="project" value="UniProtKB-KW"/>
</dbReference>
<dbReference type="InterPro" id="IPR001110">
    <property type="entry name" value="UPF0012_CS"/>
</dbReference>
<dbReference type="PROSITE" id="PS01227">
    <property type="entry name" value="UPF0012"/>
    <property type="match status" value="1"/>
</dbReference>
<dbReference type="InterPro" id="IPR036526">
    <property type="entry name" value="C-N_Hydrolase_sf"/>
</dbReference>
<organism evidence="3 4">
    <name type="scientific">Desulfocicer vacuolatum DSM 3385</name>
    <dbReference type="NCBI Taxonomy" id="1121400"/>
    <lineage>
        <taxon>Bacteria</taxon>
        <taxon>Pseudomonadati</taxon>
        <taxon>Thermodesulfobacteriota</taxon>
        <taxon>Desulfobacteria</taxon>
        <taxon>Desulfobacterales</taxon>
        <taxon>Desulfobacteraceae</taxon>
        <taxon>Desulfocicer</taxon>
    </lineage>
</organism>
<proteinExistence type="inferred from homology"/>
<protein>
    <submittedName>
        <fullName evidence="3">Predicted amidohydrolase</fullName>
    </submittedName>
</protein>
<evidence type="ECO:0000313" key="4">
    <source>
        <dbReference type="Proteomes" id="UP000192418"/>
    </source>
</evidence>
<dbReference type="InterPro" id="IPR003010">
    <property type="entry name" value="C-N_Hydrolase"/>
</dbReference>
<keyword evidence="4" id="KW-1185">Reference proteome</keyword>
<dbReference type="PROSITE" id="PS50263">
    <property type="entry name" value="CN_HYDROLASE"/>
    <property type="match status" value="1"/>
</dbReference>
<dbReference type="Proteomes" id="UP000192418">
    <property type="component" value="Unassembled WGS sequence"/>
</dbReference>
<dbReference type="SUPFAM" id="SSF56317">
    <property type="entry name" value="Carbon-nitrogen hydrolase"/>
    <property type="match status" value="1"/>
</dbReference>
<name>A0A1W2E6J9_9BACT</name>
<evidence type="ECO:0000313" key="3">
    <source>
        <dbReference type="EMBL" id="SMD05265.1"/>
    </source>
</evidence>